<dbReference type="SUPFAM" id="SSF52540">
    <property type="entry name" value="P-loop containing nucleoside triphosphate hydrolases"/>
    <property type="match status" value="1"/>
</dbReference>
<evidence type="ECO:0000313" key="2">
    <source>
        <dbReference type="Proteomes" id="UP000198959"/>
    </source>
</evidence>
<keyword evidence="1" id="KW-0808">Transferase</keyword>
<organism evidence="1 2">
    <name type="scientific">Micromonospora pallida</name>
    <dbReference type="NCBI Taxonomy" id="145854"/>
    <lineage>
        <taxon>Bacteria</taxon>
        <taxon>Bacillati</taxon>
        <taxon>Actinomycetota</taxon>
        <taxon>Actinomycetes</taxon>
        <taxon>Micromonosporales</taxon>
        <taxon>Micromonosporaceae</taxon>
        <taxon>Micromonospora</taxon>
    </lineage>
</organism>
<dbReference type="OrthoDB" id="5508973at2"/>
<dbReference type="InterPro" id="IPR052922">
    <property type="entry name" value="Cytidylate_Kinase-2"/>
</dbReference>
<dbReference type="CDD" id="cd00267">
    <property type="entry name" value="ABC_ATPase"/>
    <property type="match status" value="1"/>
</dbReference>
<dbReference type="STRING" id="145854.GA0074692_0988"/>
<dbReference type="AlphaFoldDB" id="A0A1C6RUA6"/>
<dbReference type="GO" id="GO:0016301">
    <property type="term" value="F:kinase activity"/>
    <property type="evidence" value="ECO:0007669"/>
    <property type="project" value="UniProtKB-KW"/>
</dbReference>
<evidence type="ECO:0000313" key="1">
    <source>
        <dbReference type="EMBL" id="SCL20801.1"/>
    </source>
</evidence>
<accession>A0A1C6RUA6</accession>
<dbReference type="Gene3D" id="3.40.50.300">
    <property type="entry name" value="P-loop containing nucleotide triphosphate hydrolases"/>
    <property type="match status" value="1"/>
</dbReference>
<protein>
    <submittedName>
        <fullName evidence="1">Adenylate kinase</fullName>
    </submittedName>
</protein>
<sequence>MRGRRLLITGASGAGTTTLGRALATRWAIPHADVDDYFWLPTSPPFLHKRPAVQRVALMEALFVPRDAWILSGSLDGWGDAVIARVDGVVFLMLDPGARMDRLMSREILRYGDTIEQGGTNEAAHRDFLEWARGYDDPATSGRSRATDDRWLASLPCPVLRLDSRQPVANLVAAVEQWADRGVTAGSHVR</sequence>
<dbReference type="Proteomes" id="UP000198959">
    <property type="component" value="Unassembled WGS sequence"/>
</dbReference>
<dbReference type="RefSeq" id="WP_091639780.1">
    <property type="nucleotide sequence ID" value="NZ_FMHW01000002.1"/>
</dbReference>
<dbReference type="NCBIfam" id="NF004861">
    <property type="entry name" value="PRK06217.1"/>
    <property type="match status" value="1"/>
</dbReference>
<proteinExistence type="predicted"/>
<dbReference type="EMBL" id="FMHW01000002">
    <property type="protein sequence ID" value="SCL20801.1"/>
    <property type="molecule type" value="Genomic_DNA"/>
</dbReference>
<gene>
    <name evidence="1" type="ORF">GA0074692_0988</name>
</gene>
<dbReference type="PANTHER" id="PTHR37816">
    <property type="entry name" value="YALI0E33011P"/>
    <property type="match status" value="1"/>
</dbReference>
<dbReference type="PANTHER" id="PTHR37816:SF2">
    <property type="entry name" value="DNA TOPOLOGY MODULATION PROTEIN FLAR-RELATED PROTEIN"/>
    <property type="match status" value="1"/>
</dbReference>
<name>A0A1C6RUA6_9ACTN</name>
<dbReference type="InterPro" id="IPR027417">
    <property type="entry name" value="P-loop_NTPase"/>
</dbReference>
<reference evidence="2" key="1">
    <citation type="submission" date="2016-06" db="EMBL/GenBank/DDBJ databases">
        <authorList>
            <person name="Varghese N."/>
            <person name="Submissions Spin"/>
        </authorList>
    </citation>
    <scope>NUCLEOTIDE SEQUENCE [LARGE SCALE GENOMIC DNA]</scope>
    <source>
        <strain evidence="2">DSM 43817</strain>
    </source>
</reference>
<keyword evidence="1" id="KW-0418">Kinase</keyword>
<keyword evidence="2" id="KW-1185">Reference proteome</keyword>